<keyword evidence="3 4" id="KW-0413">Isomerase</keyword>
<dbReference type="GO" id="GO:0004165">
    <property type="term" value="F:delta(3)-delta(2)-enoyl-CoA isomerase activity"/>
    <property type="evidence" value="ECO:0007669"/>
    <property type="project" value="UniProtKB-ARBA"/>
</dbReference>
<evidence type="ECO:0000256" key="3">
    <source>
        <dbReference type="ARBA" id="ARBA00023235"/>
    </source>
</evidence>
<accession>A6FXX3</accession>
<dbReference type="RefSeq" id="WP_006969322.1">
    <property type="nucleotide sequence ID" value="NZ_ABCS01000002.1"/>
</dbReference>
<keyword evidence="2" id="KW-0576">Peroxisome</keyword>
<sequence length="265" mass="28864">MADDAPTPEHVHVEFDAGVCTITFARPRKKNALTVAMYRTIVAAFAEARERKDVRVLLIQGSEGCFTAGNDLVDFMKAGQTGNMGETSPVVQLLKHLVACEKPIVAAVQGPAVGLGVTMLLHCDLIYAGESARFQMPFVNLGLCPEAASSFLLPRVMGYPRAAELILLGERFSAEHALSCGIINQVLADEVVIEKATEVAHALAKKPPRALRVSKQLMRDGYRKQAEETMEAELVEFAKGLTGPEAAEAMQAFFQKREPDFSKFE</sequence>
<dbReference type="AlphaFoldDB" id="A6FXX3"/>
<dbReference type="OrthoDB" id="5365311at2"/>
<evidence type="ECO:0000256" key="2">
    <source>
        <dbReference type="ARBA" id="ARBA00023140"/>
    </source>
</evidence>
<dbReference type="SUPFAM" id="SSF52096">
    <property type="entry name" value="ClpP/crotonase"/>
    <property type="match status" value="1"/>
</dbReference>
<dbReference type="InterPro" id="IPR029045">
    <property type="entry name" value="ClpP/crotonase-like_dom_sf"/>
</dbReference>
<name>A6FXX3_9BACT</name>
<evidence type="ECO:0000313" key="4">
    <source>
        <dbReference type="EMBL" id="EDM81711.1"/>
    </source>
</evidence>
<comment type="caution">
    <text evidence="4">The sequence shown here is derived from an EMBL/GenBank/DDBJ whole genome shotgun (WGS) entry which is preliminary data.</text>
</comment>
<dbReference type="STRING" id="391625.PPSIR1_22379"/>
<dbReference type="PANTHER" id="PTHR43684">
    <property type="match status" value="1"/>
</dbReference>
<evidence type="ECO:0000313" key="5">
    <source>
        <dbReference type="Proteomes" id="UP000005801"/>
    </source>
</evidence>
<dbReference type="CDD" id="cd06558">
    <property type="entry name" value="crotonase-like"/>
    <property type="match status" value="1"/>
</dbReference>
<dbReference type="Gene3D" id="3.90.226.10">
    <property type="entry name" value="2-enoyl-CoA Hydratase, Chain A, domain 1"/>
    <property type="match status" value="1"/>
</dbReference>
<evidence type="ECO:0000256" key="1">
    <source>
        <dbReference type="ARBA" id="ARBA00004275"/>
    </source>
</evidence>
<protein>
    <submittedName>
        <fullName evidence="4">Putative enoyl-CoA hydratase/isomerase</fullName>
    </submittedName>
</protein>
<dbReference type="InterPro" id="IPR001753">
    <property type="entry name" value="Enoyl-CoA_hydra/iso"/>
</dbReference>
<reference evidence="4 5" key="1">
    <citation type="submission" date="2007-06" db="EMBL/GenBank/DDBJ databases">
        <authorList>
            <person name="Shimkets L."/>
            <person name="Ferriera S."/>
            <person name="Johnson J."/>
            <person name="Kravitz S."/>
            <person name="Beeson K."/>
            <person name="Sutton G."/>
            <person name="Rogers Y.-H."/>
            <person name="Friedman R."/>
            <person name="Frazier M."/>
            <person name="Venter J.C."/>
        </authorList>
    </citation>
    <scope>NUCLEOTIDE SEQUENCE [LARGE SCALE GENOMIC DNA]</scope>
    <source>
        <strain evidence="4 5">SIR-1</strain>
    </source>
</reference>
<dbReference type="PANTHER" id="PTHR43684:SF1">
    <property type="entry name" value="ENOYL-COA DELTA ISOMERASE 2"/>
    <property type="match status" value="1"/>
</dbReference>
<keyword evidence="5" id="KW-1185">Reference proteome</keyword>
<gene>
    <name evidence="4" type="ORF">PPSIR1_22379</name>
</gene>
<dbReference type="EMBL" id="ABCS01000002">
    <property type="protein sequence ID" value="EDM81711.1"/>
    <property type="molecule type" value="Genomic_DNA"/>
</dbReference>
<proteinExistence type="predicted"/>
<dbReference type="Pfam" id="PF00378">
    <property type="entry name" value="ECH_1"/>
    <property type="match status" value="1"/>
</dbReference>
<comment type="subcellular location">
    <subcellularLocation>
        <location evidence="1">Peroxisome</location>
    </subcellularLocation>
</comment>
<dbReference type="eggNOG" id="COG1024">
    <property type="taxonomic scope" value="Bacteria"/>
</dbReference>
<dbReference type="Proteomes" id="UP000005801">
    <property type="component" value="Unassembled WGS sequence"/>
</dbReference>
<dbReference type="InterPro" id="IPR051053">
    <property type="entry name" value="ECH/Chromodomain_protein"/>
</dbReference>
<organism evidence="4 5">
    <name type="scientific">Plesiocystis pacifica SIR-1</name>
    <dbReference type="NCBI Taxonomy" id="391625"/>
    <lineage>
        <taxon>Bacteria</taxon>
        <taxon>Pseudomonadati</taxon>
        <taxon>Myxococcota</taxon>
        <taxon>Polyangia</taxon>
        <taxon>Nannocystales</taxon>
        <taxon>Nannocystaceae</taxon>
        <taxon>Plesiocystis</taxon>
    </lineage>
</organism>